<dbReference type="PROSITE" id="PS51934">
    <property type="entry name" value="LRAT"/>
    <property type="match status" value="1"/>
</dbReference>
<keyword evidence="3" id="KW-0378">Hydrolase</keyword>
<evidence type="ECO:0000256" key="3">
    <source>
        <dbReference type="ARBA" id="ARBA00022801"/>
    </source>
</evidence>
<keyword evidence="4" id="KW-0443">Lipid metabolism</keyword>
<feature type="region of interest" description="Disordered" evidence="5">
    <location>
        <begin position="488"/>
        <end position="589"/>
    </location>
</feature>
<dbReference type="PANTHER" id="PTHR13943:SF77">
    <property type="entry name" value="LRAT DOMAIN-CONTAINING PROTEIN"/>
    <property type="match status" value="1"/>
</dbReference>
<evidence type="ECO:0000313" key="7">
    <source>
        <dbReference type="EMBL" id="CAH3119204.1"/>
    </source>
</evidence>
<keyword evidence="2" id="KW-0808">Transferase</keyword>
<dbReference type="InterPro" id="IPR007053">
    <property type="entry name" value="LRAT_dom"/>
</dbReference>
<feature type="non-terminal residue" evidence="7">
    <location>
        <position position="589"/>
    </location>
</feature>
<evidence type="ECO:0000256" key="4">
    <source>
        <dbReference type="ARBA" id="ARBA00023098"/>
    </source>
</evidence>
<name>A0ABN8NVU8_9CNID</name>
<comment type="caution">
    <text evidence="7">The sequence shown here is derived from an EMBL/GenBank/DDBJ whole genome shotgun (WGS) entry which is preliminary data.</text>
</comment>
<evidence type="ECO:0000259" key="6">
    <source>
        <dbReference type="PROSITE" id="PS51934"/>
    </source>
</evidence>
<accession>A0ABN8NVU8</accession>
<evidence type="ECO:0000256" key="2">
    <source>
        <dbReference type="ARBA" id="ARBA00022679"/>
    </source>
</evidence>
<reference evidence="7 8" key="1">
    <citation type="submission" date="2022-05" db="EMBL/GenBank/DDBJ databases">
        <authorList>
            <consortium name="Genoscope - CEA"/>
            <person name="William W."/>
        </authorList>
    </citation>
    <scope>NUCLEOTIDE SEQUENCE [LARGE SCALE GENOMIC DNA]</scope>
</reference>
<sequence>SFRFLSLLRLRNSKSGAKLALSFFFNLRGVSSMAYSGEVLRYNSYGGKYEVPRKLVSSLDELESGDHIAFHRTGGRYWHHAIVEDVNKRSSEFWFLMDNFCSPRNPGIAKVVRKTYQFSKGTMVYLMLHECCYPADTVVENARSKIGENKYSPFTNNCEHFAMWCKTGTSSSDQVNKAAQMVGKEIGQEVAGRAARATAEHVGRTVSNVVTRAANEIPIAYNHVTEGIVGAATNLHKAGGELFANLPPLRLPSGGEMAANLPTMKIGSRIVGAATNLQKAGGALFAKMPPLRLPTGGGLPPLLSSGAGRAAKLISRGGQAITRTGIGGVLAAGALPAIVEGMSMNNDLNNLRRDRDEERIDGKEYDKTVTKRIVTGAGYITGATAGTLIGQAFIPVPVVGAAVGGVVGGIAGRYFGNIGGNLAVDKKDGDGANYAENSKEDSEEDLGGGGQYYCDGGPDYVEESDEENEDVLGDAGYYSLCGRADYADNDDVEDEEDNFPEKDGGADDYVGESDEDNEEGLGGGGYYSHFSRADYADSNYVEDNEDEEVLQADSADESDKDSEDDLGKSAVHASSCAKKSGCTKRLMTH</sequence>
<evidence type="ECO:0000256" key="1">
    <source>
        <dbReference type="ARBA" id="ARBA00007824"/>
    </source>
</evidence>
<protein>
    <recommendedName>
        <fullName evidence="6">LRAT domain-containing protein</fullName>
    </recommendedName>
</protein>
<gene>
    <name evidence="7" type="ORF">PLOB_00027246</name>
</gene>
<feature type="compositionally biased region" description="Acidic residues" evidence="5">
    <location>
        <begin position="540"/>
        <end position="564"/>
    </location>
</feature>
<feature type="domain" description="LRAT" evidence="6">
    <location>
        <begin position="69"/>
        <end position="174"/>
    </location>
</feature>
<comment type="similarity">
    <text evidence="1">Belongs to the H-rev107 family.</text>
</comment>
<feature type="compositionally biased region" description="Acidic residues" evidence="5">
    <location>
        <begin position="509"/>
        <end position="519"/>
    </location>
</feature>
<feature type="compositionally biased region" description="Acidic residues" evidence="5">
    <location>
        <begin position="488"/>
        <end position="498"/>
    </location>
</feature>
<evidence type="ECO:0000313" key="8">
    <source>
        <dbReference type="Proteomes" id="UP001159405"/>
    </source>
</evidence>
<dbReference type="Pfam" id="PF04970">
    <property type="entry name" value="LRAT"/>
    <property type="match status" value="1"/>
</dbReference>
<dbReference type="EMBL" id="CALNXK010000033">
    <property type="protein sequence ID" value="CAH3119204.1"/>
    <property type="molecule type" value="Genomic_DNA"/>
</dbReference>
<proteinExistence type="inferred from homology"/>
<keyword evidence="8" id="KW-1185">Reference proteome</keyword>
<evidence type="ECO:0000256" key="5">
    <source>
        <dbReference type="SAM" id="MobiDB-lite"/>
    </source>
</evidence>
<feature type="non-terminal residue" evidence="7">
    <location>
        <position position="1"/>
    </location>
</feature>
<dbReference type="InterPro" id="IPR051496">
    <property type="entry name" value="H-rev107_PLA/AT"/>
</dbReference>
<organism evidence="7 8">
    <name type="scientific">Porites lobata</name>
    <dbReference type="NCBI Taxonomy" id="104759"/>
    <lineage>
        <taxon>Eukaryota</taxon>
        <taxon>Metazoa</taxon>
        <taxon>Cnidaria</taxon>
        <taxon>Anthozoa</taxon>
        <taxon>Hexacorallia</taxon>
        <taxon>Scleractinia</taxon>
        <taxon>Fungiina</taxon>
        <taxon>Poritidae</taxon>
        <taxon>Porites</taxon>
    </lineage>
</organism>
<dbReference type="Proteomes" id="UP001159405">
    <property type="component" value="Unassembled WGS sequence"/>
</dbReference>
<dbReference type="PANTHER" id="PTHR13943">
    <property type="entry name" value="HRAS-LIKE SUPPRESSOR - RELATED"/>
    <property type="match status" value="1"/>
</dbReference>
<dbReference type="Gene3D" id="3.90.1720.10">
    <property type="entry name" value="endopeptidase domain like (from Nostoc punctiforme)"/>
    <property type="match status" value="1"/>
</dbReference>